<evidence type="ECO:0000256" key="5">
    <source>
        <dbReference type="ARBA" id="ARBA00023136"/>
    </source>
</evidence>
<proteinExistence type="inferred from homology"/>
<evidence type="ECO:0000256" key="6">
    <source>
        <dbReference type="SAM" id="Phobius"/>
    </source>
</evidence>
<feature type="domain" description="Cytochrome C biogenesis protein transmembrane" evidence="7">
    <location>
        <begin position="5"/>
        <end position="223"/>
    </location>
</feature>
<dbReference type="PANTHER" id="PTHR31272">
    <property type="entry name" value="CYTOCHROME C-TYPE BIOGENESIS PROTEIN HI_1454-RELATED"/>
    <property type="match status" value="1"/>
</dbReference>
<keyword evidence="5 6" id="KW-0472">Membrane</keyword>
<accession>A0A1G2BMM4</accession>
<evidence type="ECO:0000256" key="1">
    <source>
        <dbReference type="ARBA" id="ARBA00004141"/>
    </source>
</evidence>
<protein>
    <recommendedName>
        <fullName evidence="7">Cytochrome C biogenesis protein transmembrane domain-containing protein</fullName>
    </recommendedName>
</protein>
<dbReference type="GO" id="GO:0016020">
    <property type="term" value="C:membrane"/>
    <property type="evidence" value="ECO:0007669"/>
    <property type="project" value="UniProtKB-SubCell"/>
</dbReference>
<comment type="caution">
    <text evidence="8">The sequence shown here is derived from an EMBL/GenBank/DDBJ whole genome shotgun (WGS) entry which is preliminary data.</text>
</comment>
<evidence type="ECO:0000313" key="8">
    <source>
        <dbReference type="EMBL" id="OGY89590.1"/>
    </source>
</evidence>
<dbReference type="AlphaFoldDB" id="A0A1G2BMM4"/>
<dbReference type="Proteomes" id="UP000177817">
    <property type="component" value="Unassembled WGS sequence"/>
</dbReference>
<dbReference type="GO" id="GO:0017004">
    <property type="term" value="P:cytochrome complex assembly"/>
    <property type="evidence" value="ECO:0007669"/>
    <property type="project" value="InterPro"/>
</dbReference>
<dbReference type="Pfam" id="PF02683">
    <property type="entry name" value="DsbD_TM"/>
    <property type="match status" value="1"/>
</dbReference>
<feature type="transmembrane region" description="Helical" evidence="6">
    <location>
        <begin position="52"/>
        <end position="81"/>
    </location>
</feature>
<evidence type="ECO:0000256" key="3">
    <source>
        <dbReference type="ARBA" id="ARBA00022692"/>
    </source>
</evidence>
<dbReference type="InterPro" id="IPR051790">
    <property type="entry name" value="Cytochrome_c-biogenesis_DsbD"/>
</dbReference>
<feature type="transmembrane region" description="Helical" evidence="6">
    <location>
        <begin position="130"/>
        <end position="151"/>
    </location>
</feature>
<evidence type="ECO:0000259" key="7">
    <source>
        <dbReference type="Pfam" id="PF02683"/>
    </source>
</evidence>
<evidence type="ECO:0000256" key="4">
    <source>
        <dbReference type="ARBA" id="ARBA00022989"/>
    </source>
</evidence>
<gene>
    <name evidence="8" type="ORF">A2677_03880</name>
</gene>
<dbReference type="PANTHER" id="PTHR31272:SF4">
    <property type="entry name" value="CYTOCHROME C-TYPE BIOGENESIS PROTEIN HI_1454-RELATED"/>
    <property type="match status" value="1"/>
</dbReference>
<feature type="transmembrane region" description="Helical" evidence="6">
    <location>
        <begin position="87"/>
        <end position="109"/>
    </location>
</feature>
<evidence type="ECO:0000256" key="2">
    <source>
        <dbReference type="ARBA" id="ARBA00006143"/>
    </source>
</evidence>
<dbReference type="InterPro" id="IPR003834">
    <property type="entry name" value="Cyt_c_assmbl_TM_dom"/>
</dbReference>
<reference evidence="8 9" key="1">
    <citation type="journal article" date="2016" name="Nat. Commun.">
        <title>Thousands of microbial genomes shed light on interconnected biogeochemical processes in an aquifer system.</title>
        <authorList>
            <person name="Anantharaman K."/>
            <person name="Brown C.T."/>
            <person name="Hug L.A."/>
            <person name="Sharon I."/>
            <person name="Castelle C.J."/>
            <person name="Probst A.J."/>
            <person name="Thomas B.C."/>
            <person name="Singh A."/>
            <person name="Wilkins M.J."/>
            <person name="Karaoz U."/>
            <person name="Brodie E.L."/>
            <person name="Williams K.H."/>
            <person name="Hubbard S.S."/>
            <person name="Banfield J.F."/>
        </authorList>
    </citation>
    <scope>NUCLEOTIDE SEQUENCE [LARGE SCALE GENOMIC DNA]</scope>
</reference>
<feature type="transmembrane region" description="Helical" evidence="6">
    <location>
        <begin position="6"/>
        <end position="31"/>
    </location>
</feature>
<keyword evidence="4 6" id="KW-1133">Transmembrane helix</keyword>
<organism evidence="8 9">
    <name type="scientific">Candidatus Komeilibacteria bacterium RIFCSPHIGHO2_01_FULL_52_14</name>
    <dbReference type="NCBI Taxonomy" id="1798549"/>
    <lineage>
        <taxon>Bacteria</taxon>
        <taxon>Candidatus Komeiliibacteriota</taxon>
    </lineage>
</organism>
<dbReference type="EMBL" id="MHKK01000030">
    <property type="protein sequence ID" value="OGY89590.1"/>
    <property type="molecule type" value="Genomic_DNA"/>
</dbReference>
<name>A0A1G2BMM4_9BACT</name>
<feature type="transmembrane region" description="Helical" evidence="6">
    <location>
        <begin position="171"/>
        <end position="196"/>
    </location>
</feature>
<feature type="transmembrane region" description="Helical" evidence="6">
    <location>
        <begin position="208"/>
        <end position="227"/>
    </location>
</feature>
<keyword evidence="3 6" id="KW-0812">Transmembrane</keyword>
<evidence type="ECO:0000313" key="9">
    <source>
        <dbReference type="Proteomes" id="UP000177817"/>
    </source>
</evidence>
<comment type="subcellular location">
    <subcellularLocation>
        <location evidence="1">Membrane</location>
        <topology evidence="1">Multi-pass membrane protein</topology>
    </subcellularLocation>
</comment>
<sequence>MHPLALPVFFAGLLTFLAPCTLPLLPAYLGFISGSTTGVLNRENRMVLRNSIMLNGVLYVVGFSVVFILLGMAVGLGGAFLIAYRPYLSRIGGLFVILFGLFMLGVLRMRALNIEHRIGALVHLTPGKPVSALLFGATFSLGWTPCLGPILGSVLTVASATATVGQGALLLTIYSLGLAVPFLAIAFSAGSAVTYFKKITPFLGVIEKIGGAALVVLGFLMLTNTYGRYVGFFYQWFNILNYQELLKYF</sequence>
<comment type="similarity">
    <text evidence="2">Belongs to the DsbD family.</text>
</comment>